<organism evidence="9 10">
    <name type="scientific">Cytospora mali</name>
    <name type="common">Apple Valsa canker fungus</name>
    <name type="synonym">Valsa mali</name>
    <dbReference type="NCBI Taxonomy" id="578113"/>
    <lineage>
        <taxon>Eukaryota</taxon>
        <taxon>Fungi</taxon>
        <taxon>Dikarya</taxon>
        <taxon>Ascomycota</taxon>
        <taxon>Pezizomycotina</taxon>
        <taxon>Sordariomycetes</taxon>
        <taxon>Sordariomycetidae</taxon>
        <taxon>Diaporthales</taxon>
        <taxon>Cytosporaceae</taxon>
        <taxon>Cytospora</taxon>
    </lineage>
</organism>
<dbReference type="AlphaFoldDB" id="A0A194UU21"/>
<dbReference type="EMBL" id="KN714678">
    <property type="protein sequence ID" value="KUI55109.1"/>
    <property type="molecule type" value="Genomic_DNA"/>
</dbReference>
<dbReference type="GO" id="GO:0004340">
    <property type="term" value="F:glucokinase activity"/>
    <property type="evidence" value="ECO:0007669"/>
    <property type="project" value="TreeGrafter"/>
</dbReference>
<dbReference type="Gene3D" id="3.40.367.20">
    <property type="match status" value="1"/>
</dbReference>
<evidence type="ECO:0000256" key="4">
    <source>
        <dbReference type="ARBA" id="ARBA00022777"/>
    </source>
</evidence>
<dbReference type="GO" id="GO:0019158">
    <property type="term" value="F:mannokinase activity"/>
    <property type="evidence" value="ECO:0007669"/>
    <property type="project" value="TreeGrafter"/>
</dbReference>
<dbReference type="OrthoDB" id="419537at2759"/>
<keyword evidence="5 6" id="KW-0067">ATP-binding</keyword>
<evidence type="ECO:0000256" key="6">
    <source>
        <dbReference type="RuleBase" id="RU362007"/>
    </source>
</evidence>
<dbReference type="InterPro" id="IPR043129">
    <property type="entry name" value="ATPase_NBD"/>
</dbReference>
<dbReference type="InterPro" id="IPR022673">
    <property type="entry name" value="Hexokinase_C"/>
</dbReference>
<evidence type="ECO:0000256" key="3">
    <source>
        <dbReference type="ARBA" id="ARBA00022741"/>
    </source>
</evidence>
<dbReference type="PROSITE" id="PS51748">
    <property type="entry name" value="HEXOKINASE_2"/>
    <property type="match status" value="1"/>
</dbReference>
<dbReference type="Pfam" id="PF00349">
    <property type="entry name" value="Hexokinase_1"/>
    <property type="match status" value="1"/>
</dbReference>
<dbReference type="GO" id="GO:0006006">
    <property type="term" value="P:glucose metabolic process"/>
    <property type="evidence" value="ECO:0007669"/>
    <property type="project" value="TreeGrafter"/>
</dbReference>
<feature type="domain" description="Hexokinase N-terminal" evidence="7">
    <location>
        <begin position="12"/>
        <end position="237"/>
    </location>
</feature>
<dbReference type="PANTHER" id="PTHR19443:SF29">
    <property type="entry name" value="PHOSPHOTRANSFERASE"/>
    <property type="match status" value="1"/>
</dbReference>
<dbReference type="GO" id="GO:0006096">
    <property type="term" value="P:glycolytic process"/>
    <property type="evidence" value="ECO:0007669"/>
    <property type="project" value="UniProtKB-UniPathway"/>
</dbReference>
<evidence type="ECO:0000256" key="1">
    <source>
        <dbReference type="ARBA" id="ARBA00009225"/>
    </source>
</evidence>
<keyword evidence="10" id="KW-1185">Reference proteome</keyword>
<keyword evidence="2 6" id="KW-0808">Transferase</keyword>
<comment type="similarity">
    <text evidence="1 6">Belongs to the hexokinase family.</text>
</comment>
<dbReference type="GO" id="GO:0005829">
    <property type="term" value="C:cytosol"/>
    <property type="evidence" value="ECO:0007669"/>
    <property type="project" value="TreeGrafter"/>
</dbReference>
<keyword evidence="6" id="KW-0324">Glycolysis</keyword>
<evidence type="ECO:0000259" key="7">
    <source>
        <dbReference type="Pfam" id="PF00349"/>
    </source>
</evidence>
<dbReference type="GO" id="GO:0005536">
    <property type="term" value="F:D-glucose binding"/>
    <property type="evidence" value="ECO:0007669"/>
    <property type="project" value="InterPro"/>
</dbReference>
<dbReference type="STRING" id="694573.A0A194UU21"/>
<gene>
    <name evidence="9" type="ORF">VP1G_02516</name>
</gene>
<feature type="domain" description="Hexokinase C-terminal" evidence="8">
    <location>
        <begin position="249"/>
        <end position="519"/>
    </location>
</feature>
<evidence type="ECO:0000256" key="5">
    <source>
        <dbReference type="ARBA" id="ARBA00022840"/>
    </source>
</evidence>
<keyword evidence="3 6" id="KW-0547">Nucleotide-binding</keyword>
<dbReference type="Gene3D" id="3.30.420.40">
    <property type="match status" value="1"/>
</dbReference>
<dbReference type="GO" id="GO:0005739">
    <property type="term" value="C:mitochondrion"/>
    <property type="evidence" value="ECO:0007669"/>
    <property type="project" value="TreeGrafter"/>
</dbReference>
<accession>A0A194UU21</accession>
<dbReference type="PANTHER" id="PTHR19443">
    <property type="entry name" value="HEXOKINASE"/>
    <property type="match status" value="1"/>
</dbReference>
<keyword evidence="4 6" id="KW-0418">Kinase</keyword>
<dbReference type="GO" id="GO:0006013">
    <property type="term" value="P:mannose metabolic process"/>
    <property type="evidence" value="ECO:0007669"/>
    <property type="project" value="TreeGrafter"/>
</dbReference>
<evidence type="ECO:0000259" key="8">
    <source>
        <dbReference type="Pfam" id="PF03727"/>
    </source>
</evidence>
<sequence length="528" mass="57853">MATQQQRDPQSIEEFLKPLQIDDDTVFQLSRDFASTFTELSAKSENQFLPTPISESLLRHVNGADRGRYLAIDIGGSNLRVGFVELLVGVDDDGEANGNSAHGEHDSPRLHRCLERSWPIGEHLKNENADGLFSWIGQCVADVLGAACKASLHESADDWSVGVTPMGVTFSFPMVQRSVSEAMLLPMGKGFAITSNLDLGQQLLKGYEKHRERRRLPKIRIAAIANDAVATLVSFIYQFPAKQNQKAVMGLICGTGSNATIPMRLSSLHPSKRPETVSVIQGQTGDNVKIAVNTEWSINGSAPPLRRLGLISRWDTVLDKAGEMPGFQPLEYMTSGRYLGELGRLIFVDYLTSALGYGMAELPPKLKERFGLSTTFLSKFNTRDERKGTLLEQLEGEFPVWKHQENAQAQLEWTEKIAEALCRIAIAIEVRAAGIVAAATIGLLTCAEEMSPPRADNGEHLELVVGYTGGCISGFQNYLEDCQSFLDRIVKMEHGDDWPVRVILSPCHDGGITGAGILVPASLNSEKT</sequence>
<dbReference type="EC" id="2.7.1.-" evidence="6"/>
<proteinExistence type="inferred from homology"/>
<dbReference type="GO" id="GO:0005524">
    <property type="term" value="F:ATP binding"/>
    <property type="evidence" value="ECO:0007669"/>
    <property type="project" value="UniProtKB-UniRule"/>
</dbReference>
<dbReference type="CDD" id="cd24000">
    <property type="entry name" value="ASKHA_NBD_HK"/>
    <property type="match status" value="1"/>
</dbReference>
<evidence type="ECO:0000313" key="9">
    <source>
        <dbReference type="EMBL" id="KUI55109.1"/>
    </source>
</evidence>
<evidence type="ECO:0000313" key="10">
    <source>
        <dbReference type="Proteomes" id="UP000078576"/>
    </source>
</evidence>
<dbReference type="UniPathway" id="UPA00109">
    <property type="reaction ID" value="UER00180"/>
</dbReference>
<dbReference type="GO" id="GO:0001678">
    <property type="term" value="P:intracellular glucose homeostasis"/>
    <property type="evidence" value="ECO:0007669"/>
    <property type="project" value="InterPro"/>
</dbReference>
<dbReference type="Pfam" id="PF03727">
    <property type="entry name" value="Hexokinase_2"/>
    <property type="match status" value="1"/>
</dbReference>
<dbReference type="GO" id="GO:0008865">
    <property type="term" value="F:fructokinase activity"/>
    <property type="evidence" value="ECO:0007669"/>
    <property type="project" value="TreeGrafter"/>
</dbReference>
<reference evidence="10" key="1">
    <citation type="submission" date="2014-12" db="EMBL/GenBank/DDBJ databases">
        <title>Genome Sequence of Valsa Canker Pathogens Uncovers a Specific Adaption of Colonization on Woody Bark.</title>
        <authorList>
            <person name="Yin Z."/>
            <person name="Liu H."/>
            <person name="Gao X."/>
            <person name="Li Z."/>
            <person name="Song N."/>
            <person name="Ke X."/>
            <person name="Dai Q."/>
            <person name="Wu Y."/>
            <person name="Sun Y."/>
            <person name="Xu J.-R."/>
            <person name="Kang Z.K."/>
            <person name="Wang L."/>
            <person name="Huang L."/>
        </authorList>
    </citation>
    <scope>NUCLEOTIDE SEQUENCE [LARGE SCALE GENOMIC DNA]</scope>
    <source>
        <strain evidence="10">SXYL134</strain>
    </source>
</reference>
<dbReference type="InterPro" id="IPR001312">
    <property type="entry name" value="Hexokinase"/>
</dbReference>
<dbReference type="Proteomes" id="UP000078576">
    <property type="component" value="Unassembled WGS sequence"/>
</dbReference>
<evidence type="ECO:0000256" key="2">
    <source>
        <dbReference type="ARBA" id="ARBA00022679"/>
    </source>
</evidence>
<dbReference type="PRINTS" id="PR00475">
    <property type="entry name" value="HEXOKINASE"/>
</dbReference>
<protein>
    <recommendedName>
        <fullName evidence="6">Phosphotransferase</fullName>
        <ecNumber evidence="6">2.7.1.-</ecNumber>
    </recommendedName>
</protein>
<dbReference type="SUPFAM" id="SSF53067">
    <property type="entry name" value="Actin-like ATPase domain"/>
    <property type="match status" value="2"/>
</dbReference>
<name>A0A194UU21_CYTMA</name>
<dbReference type="InterPro" id="IPR022672">
    <property type="entry name" value="Hexokinase_N"/>
</dbReference>